<accession>U5YMX5</accession>
<dbReference type="GO" id="GO:0004674">
    <property type="term" value="F:protein serine/threonine kinase activity"/>
    <property type="evidence" value="ECO:0007669"/>
    <property type="project" value="UniProtKB-KW"/>
</dbReference>
<dbReference type="AlphaFoldDB" id="U5YMX5"/>
<keyword evidence="2" id="KW-0723">Serine/threonine-protein kinase</keyword>
<feature type="domain" description="Protein kinase" evidence="1">
    <location>
        <begin position="23"/>
        <end position="276"/>
    </location>
</feature>
<keyword evidence="2" id="KW-0808">Transferase</keyword>
<name>U5YMX5_9ACTN</name>
<dbReference type="InterPro" id="IPR011009">
    <property type="entry name" value="Kinase-like_dom_sf"/>
</dbReference>
<evidence type="ECO:0000313" key="2">
    <source>
        <dbReference type="EMBL" id="AGZ94034.1"/>
    </source>
</evidence>
<proteinExistence type="predicted"/>
<evidence type="ECO:0000259" key="1">
    <source>
        <dbReference type="PROSITE" id="PS50011"/>
    </source>
</evidence>
<keyword evidence="2" id="KW-0418">Kinase</keyword>
<dbReference type="Gene3D" id="1.10.510.10">
    <property type="entry name" value="Transferase(Phosphotransferase) domain 1"/>
    <property type="match status" value="1"/>
</dbReference>
<sequence>MPPHPLLDAVSVDLLEPYLTDVGEIFRAFREQDSGCVSYGVEVAGERWFVKGSTTPAAAESLRRAVHVHSVTQHPAIIPLRHHFAVRDGLALVHPWVDGQVLYQPTARRHGGRDAPDSPMARFRSLPVEEILRAVDAVLDAHVAVERAGLVAVDFYDGCLLYDFDGRRMRLCDLDEYRPGPFTLTADRLPGSRRFMSPEEFTRGAVIGTRTTVHTLGRALRLLLDAGDEERCWRGDSAQLAVIERATSADPALRHPTVEALTRHWRAVARPTLPTS</sequence>
<dbReference type="InterPro" id="IPR000719">
    <property type="entry name" value="Prot_kinase_dom"/>
</dbReference>
<protein>
    <submittedName>
        <fullName evidence="2">Serine/threonine protein kinase</fullName>
    </submittedName>
</protein>
<dbReference type="SUPFAM" id="SSF56112">
    <property type="entry name" value="Protein kinase-like (PK-like)"/>
    <property type="match status" value="1"/>
</dbReference>
<dbReference type="PROSITE" id="PS50011">
    <property type="entry name" value="PROTEIN_KINASE_DOM"/>
    <property type="match status" value="1"/>
</dbReference>
<dbReference type="EMBL" id="KF386869">
    <property type="protein sequence ID" value="AGZ94034.1"/>
    <property type="molecule type" value="Genomic_DNA"/>
</dbReference>
<reference evidence="2" key="1">
    <citation type="journal article" date="2013" name="Proc. Natl. Acad. Sci. U.S.A.">
        <title>Diversity and abundance of phosphonate biosynthetic genes in nature.</title>
        <authorList>
            <person name="Yu X."/>
            <person name="Doroghazi J.R."/>
            <person name="Janga S.C."/>
            <person name="Zhang J.K."/>
            <person name="Circello B."/>
            <person name="Griffin B.M."/>
            <person name="Labeda D.P."/>
            <person name="Metcalf W.W."/>
        </authorList>
    </citation>
    <scope>NUCLEOTIDE SEQUENCE</scope>
    <source>
        <strain evidence="2">MMG1612</strain>
    </source>
</reference>
<dbReference type="GO" id="GO:0005524">
    <property type="term" value="F:ATP binding"/>
    <property type="evidence" value="ECO:0007669"/>
    <property type="project" value="InterPro"/>
</dbReference>
<organism evidence="2">
    <name type="scientific">Streptomyces sp. MMG1612</name>
    <dbReference type="NCBI Taxonomy" id="1415547"/>
    <lineage>
        <taxon>Bacteria</taxon>
        <taxon>Bacillati</taxon>
        <taxon>Actinomycetota</taxon>
        <taxon>Actinomycetes</taxon>
        <taxon>Kitasatosporales</taxon>
        <taxon>Streptomycetaceae</taxon>
        <taxon>Streptomyces</taxon>
    </lineage>
</organism>